<evidence type="ECO:0000313" key="2">
    <source>
        <dbReference type="EMBL" id="SEL52404.1"/>
    </source>
</evidence>
<dbReference type="AlphaFoldDB" id="A0A1H7QXJ1"/>
<evidence type="ECO:0000313" key="3">
    <source>
        <dbReference type="Proteomes" id="UP000183015"/>
    </source>
</evidence>
<sequence>MRTVRPLAPILPLVGVLALGVSACSSSANNNFSGSTVSTLSAGPATGASGVGPSSLQSLASAGAASAASASASNQARASAFASSAAAQSAKDSALYHSELAKVSGRGNAVAEVSAAGINKAQTGGLHAALVTITNHSGATASYAVQIDFVDTAGHVVDTDVVGTRDLAAGATTTPVAFSAKDEALSLAPVVAKAQRF</sequence>
<dbReference type="Proteomes" id="UP000183015">
    <property type="component" value="Unassembled WGS sequence"/>
</dbReference>
<feature type="chain" id="PRO_5010329199" evidence="1">
    <location>
        <begin position="29"/>
        <end position="197"/>
    </location>
</feature>
<dbReference type="RefSeq" id="WP_042445591.1">
    <property type="nucleotide sequence ID" value="NZ_BBPN01000009.1"/>
</dbReference>
<feature type="signal peptide" evidence="1">
    <location>
        <begin position="1"/>
        <end position="28"/>
    </location>
</feature>
<dbReference type="OrthoDB" id="4330829at2"/>
<reference evidence="3" key="1">
    <citation type="submission" date="2016-10" db="EMBL/GenBank/DDBJ databases">
        <authorList>
            <person name="Varghese N."/>
        </authorList>
    </citation>
    <scope>NUCLEOTIDE SEQUENCE [LARGE SCALE GENOMIC DNA]</scope>
    <source>
        <strain evidence="3">DSM 45096 / BCRC 16803 / CGMCC 4.1857 / CIP 109030 / JCM 12277 / KCTC 19219 / NBRC 100920 / 33214</strain>
    </source>
</reference>
<organism evidence="2 3">
    <name type="scientific">Streptacidiphilus jiangxiensis</name>
    <dbReference type="NCBI Taxonomy" id="235985"/>
    <lineage>
        <taxon>Bacteria</taxon>
        <taxon>Bacillati</taxon>
        <taxon>Actinomycetota</taxon>
        <taxon>Actinomycetes</taxon>
        <taxon>Kitasatosporales</taxon>
        <taxon>Streptomycetaceae</taxon>
        <taxon>Streptacidiphilus</taxon>
    </lineage>
</organism>
<protein>
    <submittedName>
        <fullName evidence="2">Uncharacterized protein</fullName>
    </submittedName>
</protein>
<dbReference type="eggNOG" id="ENOG5031H5C">
    <property type="taxonomic scope" value="Bacteria"/>
</dbReference>
<dbReference type="PROSITE" id="PS51257">
    <property type="entry name" value="PROKAR_LIPOPROTEIN"/>
    <property type="match status" value="1"/>
</dbReference>
<keyword evidence="1" id="KW-0732">Signal</keyword>
<dbReference type="EMBL" id="FOAZ01000009">
    <property type="protein sequence ID" value="SEL52404.1"/>
    <property type="molecule type" value="Genomic_DNA"/>
</dbReference>
<name>A0A1H7QXJ1_STRJI</name>
<keyword evidence="3" id="KW-1185">Reference proteome</keyword>
<gene>
    <name evidence="2" type="ORF">SAMN05414137_109260</name>
</gene>
<evidence type="ECO:0000256" key="1">
    <source>
        <dbReference type="SAM" id="SignalP"/>
    </source>
</evidence>
<proteinExistence type="predicted"/>
<accession>A0A1H7QXJ1</accession>